<protein>
    <submittedName>
        <fullName evidence="2">Uncharacterized protein</fullName>
    </submittedName>
</protein>
<name>A0A9N7YM12_PLEPL</name>
<accession>A0A9N7YM12</accession>
<keyword evidence="1" id="KW-0175">Coiled coil</keyword>
<gene>
    <name evidence="2" type="ORF">PLEPLA_LOCUS18228</name>
</gene>
<proteinExistence type="predicted"/>
<evidence type="ECO:0000313" key="2">
    <source>
        <dbReference type="EMBL" id="CAB1430246.1"/>
    </source>
</evidence>
<comment type="caution">
    <text evidence="2">The sequence shown here is derived from an EMBL/GenBank/DDBJ whole genome shotgun (WGS) entry which is preliminary data.</text>
</comment>
<dbReference type="Proteomes" id="UP001153269">
    <property type="component" value="Unassembled WGS sequence"/>
</dbReference>
<sequence>METEKENEIQALTEKVEQLENQLKDKDVVITKEVEKGHARLRAYVDCLAELTDCQAKAKILEASLHNTNGIYFGGLGIQPSEGRQPSSRQRSARYSVPDALVVRKKGFG</sequence>
<dbReference type="EMBL" id="CADEAL010001219">
    <property type="protein sequence ID" value="CAB1430246.1"/>
    <property type="molecule type" value="Genomic_DNA"/>
</dbReference>
<keyword evidence="3" id="KW-1185">Reference proteome</keyword>
<evidence type="ECO:0000313" key="3">
    <source>
        <dbReference type="Proteomes" id="UP001153269"/>
    </source>
</evidence>
<feature type="coiled-coil region" evidence="1">
    <location>
        <begin position="2"/>
        <end position="29"/>
    </location>
</feature>
<reference evidence="2" key="1">
    <citation type="submission" date="2020-03" db="EMBL/GenBank/DDBJ databases">
        <authorList>
            <person name="Weist P."/>
        </authorList>
    </citation>
    <scope>NUCLEOTIDE SEQUENCE</scope>
</reference>
<organism evidence="2 3">
    <name type="scientific">Pleuronectes platessa</name>
    <name type="common">European plaice</name>
    <dbReference type="NCBI Taxonomy" id="8262"/>
    <lineage>
        <taxon>Eukaryota</taxon>
        <taxon>Metazoa</taxon>
        <taxon>Chordata</taxon>
        <taxon>Craniata</taxon>
        <taxon>Vertebrata</taxon>
        <taxon>Euteleostomi</taxon>
        <taxon>Actinopterygii</taxon>
        <taxon>Neopterygii</taxon>
        <taxon>Teleostei</taxon>
        <taxon>Neoteleostei</taxon>
        <taxon>Acanthomorphata</taxon>
        <taxon>Carangaria</taxon>
        <taxon>Pleuronectiformes</taxon>
        <taxon>Pleuronectoidei</taxon>
        <taxon>Pleuronectidae</taxon>
        <taxon>Pleuronectes</taxon>
    </lineage>
</organism>
<evidence type="ECO:0000256" key="1">
    <source>
        <dbReference type="SAM" id="Coils"/>
    </source>
</evidence>
<dbReference type="AlphaFoldDB" id="A0A9N7YM12"/>